<dbReference type="RefSeq" id="WP_213653340.1">
    <property type="nucleotide sequence ID" value="NZ_BOSL01000001.1"/>
</dbReference>
<evidence type="ECO:0000256" key="4">
    <source>
        <dbReference type="SAM" id="MobiDB-lite"/>
    </source>
</evidence>
<evidence type="ECO:0000256" key="1">
    <source>
        <dbReference type="ARBA" id="ARBA00008520"/>
    </source>
</evidence>
<feature type="compositionally biased region" description="Low complexity" evidence="4">
    <location>
        <begin position="24"/>
        <end position="47"/>
    </location>
</feature>
<accession>A0ABQ4M4X6</accession>
<dbReference type="PANTHER" id="PTHR30061:SF50">
    <property type="entry name" value="MALTOSE_MALTODEXTRIN-BINDING PERIPLASMIC PROTEIN"/>
    <property type="match status" value="1"/>
</dbReference>
<dbReference type="Proteomes" id="UP000679992">
    <property type="component" value="Unassembled WGS sequence"/>
</dbReference>
<keyword evidence="3 5" id="KW-0732">Signal</keyword>
<organism evidence="6 7">
    <name type="scientific">Paenibacillus vini</name>
    <dbReference type="NCBI Taxonomy" id="1476024"/>
    <lineage>
        <taxon>Bacteria</taxon>
        <taxon>Bacillati</taxon>
        <taxon>Bacillota</taxon>
        <taxon>Bacilli</taxon>
        <taxon>Bacillales</taxon>
        <taxon>Paenibacillaceae</taxon>
        <taxon>Paenibacillus</taxon>
    </lineage>
</organism>
<dbReference type="Gene3D" id="3.40.190.10">
    <property type="entry name" value="Periplasmic binding protein-like II"/>
    <property type="match status" value="1"/>
</dbReference>
<name>A0ABQ4M4X6_9BACL</name>
<keyword evidence="2" id="KW-0813">Transport</keyword>
<dbReference type="PROSITE" id="PS51257">
    <property type="entry name" value="PROKAR_LIPOPROTEIN"/>
    <property type="match status" value="1"/>
</dbReference>
<reference evidence="6 7" key="1">
    <citation type="submission" date="2021-03" db="EMBL/GenBank/DDBJ databases">
        <title>Antimicrobial resistance genes in bacteria isolated from Japanese honey, and their potential for conferring macrolide and lincosamide resistance in the American foulbrood pathogen Paenibacillus larvae.</title>
        <authorList>
            <person name="Okamoto M."/>
            <person name="Kumagai M."/>
            <person name="Kanamori H."/>
            <person name="Takamatsu D."/>
        </authorList>
    </citation>
    <scope>NUCLEOTIDE SEQUENCE [LARGE SCALE GENOMIC DNA]</scope>
    <source>
        <strain evidence="6 7">J42TS3</strain>
    </source>
</reference>
<dbReference type="PANTHER" id="PTHR30061">
    <property type="entry name" value="MALTOSE-BINDING PERIPLASMIC PROTEIN"/>
    <property type="match status" value="1"/>
</dbReference>
<evidence type="ECO:0008006" key="8">
    <source>
        <dbReference type="Google" id="ProtNLM"/>
    </source>
</evidence>
<dbReference type="Pfam" id="PF01547">
    <property type="entry name" value="SBP_bac_1"/>
    <property type="match status" value="1"/>
</dbReference>
<dbReference type="EMBL" id="BOSL01000001">
    <property type="protein sequence ID" value="GIP51061.1"/>
    <property type="molecule type" value="Genomic_DNA"/>
</dbReference>
<feature type="chain" id="PRO_5045158882" description="ABC transporter substrate-binding protein" evidence="5">
    <location>
        <begin position="22"/>
        <end position="489"/>
    </location>
</feature>
<comment type="caution">
    <text evidence="6">The sequence shown here is derived from an EMBL/GenBank/DDBJ whole genome shotgun (WGS) entry which is preliminary data.</text>
</comment>
<sequence length="489" mass="52553">MRNRKAIWLALPLAVALSLSACSSGGNSSSSPGPSEGASTSPSESASQNESTKPAENVTITVLNEGAVSIGVGKLDDLLPVRKKALLADEGQTPRVQESDFSWTAGNAVHPGVFSYFYQQIINDQLKSKNITVQVEDWGWGEPLIQKETAGFLAKNIPDIIVGETQMPGFALQGLLEPFPEDMASEIRETVAPAAWKPMEVDGKIYGFASQPGVNSLFWNKKLVKEAGIDPDQAPKDWDELLANIEKVTEAGKGKFYGGGVYAGPNAGGYLRYGPLLIINGGGFADASGQPAFNSDANLKVIELLRNMNKNHPAGLMVNQQEGPYFDAFKKQQTAYIIDGPWRAAESVSLGIEYGMSPIPLSEGGAPGNITIGAAFHSVPKDAKNKEAAFEYIRAMYSDEVQTLIADTGLRSTVKKAIAEAPDYQSKHPDMYLHYQAMNGNVQGLPTFSKEDSKVWQTFGDAVTKAIMTNGDIKGIMDEAQVKAEAIVK</sequence>
<comment type="similarity">
    <text evidence="1">Belongs to the bacterial solute-binding protein 1 family.</text>
</comment>
<keyword evidence="7" id="KW-1185">Reference proteome</keyword>
<evidence type="ECO:0000313" key="7">
    <source>
        <dbReference type="Proteomes" id="UP000679992"/>
    </source>
</evidence>
<evidence type="ECO:0000313" key="6">
    <source>
        <dbReference type="EMBL" id="GIP51061.1"/>
    </source>
</evidence>
<evidence type="ECO:0000256" key="5">
    <source>
        <dbReference type="SAM" id="SignalP"/>
    </source>
</evidence>
<feature type="region of interest" description="Disordered" evidence="4">
    <location>
        <begin position="24"/>
        <end position="55"/>
    </location>
</feature>
<evidence type="ECO:0000256" key="2">
    <source>
        <dbReference type="ARBA" id="ARBA00022448"/>
    </source>
</evidence>
<protein>
    <recommendedName>
        <fullName evidence="8">ABC transporter substrate-binding protein</fullName>
    </recommendedName>
</protein>
<dbReference type="SUPFAM" id="SSF53850">
    <property type="entry name" value="Periplasmic binding protein-like II"/>
    <property type="match status" value="1"/>
</dbReference>
<feature type="signal peptide" evidence="5">
    <location>
        <begin position="1"/>
        <end position="21"/>
    </location>
</feature>
<evidence type="ECO:0000256" key="3">
    <source>
        <dbReference type="ARBA" id="ARBA00022729"/>
    </source>
</evidence>
<proteinExistence type="inferred from homology"/>
<gene>
    <name evidence="6" type="ORF">J42TS3_00960</name>
</gene>
<dbReference type="InterPro" id="IPR006059">
    <property type="entry name" value="SBP"/>
</dbReference>